<dbReference type="GO" id="GO:0005886">
    <property type="term" value="C:plasma membrane"/>
    <property type="evidence" value="ECO:0007669"/>
    <property type="project" value="UniProtKB-SubCell"/>
</dbReference>
<accession>A0A2N8PVY4</accession>
<feature type="transmembrane region" description="Helical" evidence="6">
    <location>
        <begin position="45"/>
        <end position="64"/>
    </location>
</feature>
<dbReference type="Pfam" id="PF13396">
    <property type="entry name" value="PLDc_N"/>
    <property type="match status" value="1"/>
</dbReference>
<dbReference type="RefSeq" id="WP_016180118.1">
    <property type="nucleotide sequence ID" value="NZ_CAAKNX010000018.1"/>
</dbReference>
<keyword evidence="2" id="KW-1003">Cell membrane</keyword>
<dbReference type="EMBL" id="JARPWY010000084">
    <property type="protein sequence ID" value="MDT2516496.1"/>
    <property type="molecule type" value="Genomic_DNA"/>
</dbReference>
<sequence>MNNFDFFKENLPIFIPLVLLELILVIAAVRHVLKHPHYRFGNRAVWLLIVILIQIIGPVIYFVFGKEEDQ</sequence>
<evidence type="ECO:0000256" key="2">
    <source>
        <dbReference type="ARBA" id="ARBA00022475"/>
    </source>
</evidence>
<dbReference type="EMBL" id="JARPWH010000006">
    <property type="protein sequence ID" value="MDT2401407.1"/>
    <property type="molecule type" value="Genomic_DNA"/>
</dbReference>
<dbReference type="Proteomes" id="UP001260773">
    <property type="component" value="Unassembled WGS sequence"/>
</dbReference>
<keyword evidence="5 6" id="KW-0472">Membrane</keyword>
<dbReference type="Proteomes" id="UP001264335">
    <property type="component" value="Unassembled WGS sequence"/>
</dbReference>
<feature type="transmembrane region" description="Helical" evidence="6">
    <location>
        <begin position="13"/>
        <end position="33"/>
    </location>
</feature>
<evidence type="ECO:0000259" key="7">
    <source>
        <dbReference type="Pfam" id="PF13396"/>
    </source>
</evidence>
<protein>
    <submittedName>
        <fullName evidence="8">PLDc N-terminal domain-containing protein</fullName>
    </submittedName>
</protein>
<keyword evidence="4 6" id="KW-1133">Transmembrane helix</keyword>
<evidence type="ECO:0000256" key="3">
    <source>
        <dbReference type="ARBA" id="ARBA00022692"/>
    </source>
</evidence>
<evidence type="ECO:0000313" key="11">
    <source>
        <dbReference type="Proteomes" id="UP001264335"/>
    </source>
</evidence>
<evidence type="ECO:0000313" key="8">
    <source>
        <dbReference type="EMBL" id="MDT2401407.1"/>
    </source>
</evidence>
<gene>
    <name evidence="8" type="ORF">P7D43_03420</name>
    <name evidence="9" type="ORF">P7D79_19935</name>
</gene>
<evidence type="ECO:0000313" key="10">
    <source>
        <dbReference type="Proteomes" id="UP001260773"/>
    </source>
</evidence>
<name>A0A2N8PVY4_ENTAV</name>
<organism evidence="8 10">
    <name type="scientific">Enterococcus avium</name>
    <name type="common">Streptococcus avium</name>
    <dbReference type="NCBI Taxonomy" id="33945"/>
    <lineage>
        <taxon>Bacteria</taxon>
        <taxon>Bacillati</taxon>
        <taxon>Bacillota</taxon>
        <taxon>Bacilli</taxon>
        <taxon>Lactobacillales</taxon>
        <taxon>Enterococcaceae</taxon>
        <taxon>Enterococcus</taxon>
    </lineage>
</organism>
<evidence type="ECO:0000256" key="4">
    <source>
        <dbReference type="ARBA" id="ARBA00022989"/>
    </source>
</evidence>
<reference evidence="8 11" key="1">
    <citation type="submission" date="2023-03" db="EMBL/GenBank/DDBJ databases">
        <authorList>
            <person name="Shen W."/>
            <person name="Cai J."/>
        </authorList>
    </citation>
    <scope>NUCLEOTIDE SEQUENCE</scope>
    <source>
        <strain evidence="8">P33-2</strain>
        <strain evidence="9 11">Y2</strain>
    </source>
</reference>
<keyword evidence="3 6" id="KW-0812">Transmembrane</keyword>
<evidence type="ECO:0000256" key="1">
    <source>
        <dbReference type="ARBA" id="ARBA00004651"/>
    </source>
</evidence>
<feature type="domain" description="Cardiolipin synthase N-terminal" evidence="7">
    <location>
        <begin position="23"/>
        <end position="65"/>
    </location>
</feature>
<proteinExistence type="predicted"/>
<dbReference type="InterPro" id="IPR027379">
    <property type="entry name" value="CLS_N"/>
</dbReference>
<evidence type="ECO:0000256" key="6">
    <source>
        <dbReference type="SAM" id="Phobius"/>
    </source>
</evidence>
<evidence type="ECO:0000313" key="9">
    <source>
        <dbReference type="EMBL" id="MDT2516496.1"/>
    </source>
</evidence>
<comment type="caution">
    <text evidence="8">The sequence shown here is derived from an EMBL/GenBank/DDBJ whole genome shotgun (WGS) entry which is preliminary data.</text>
</comment>
<dbReference type="AlphaFoldDB" id="A0A2N8PVY4"/>
<comment type="subcellular location">
    <subcellularLocation>
        <location evidence="1">Cell membrane</location>
        <topology evidence="1">Multi-pass membrane protein</topology>
    </subcellularLocation>
</comment>
<evidence type="ECO:0000256" key="5">
    <source>
        <dbReference type="ARBA" id="ARBA00023136"/>
    </source>
</evidence>